<dbReference type="RefSeq" id="WP_115563596.1">
    <property type="nucleotide sequence ID" value="NZ_QRGR01000001.1"/>
</dbReference>
<keyword evidence="2" id="KW-1185">Reference proteome</keyword>
<dbReference type="OrthoDB" id="853600at2"/>
<gene>
    <name evidence="1" type="ORF">DXT99_00735</name>
</gene>
<dbReference type="AlphaFoldDB" id="A0A3D8LID2"/>
<proteinExistence type="predicted"/>
<comment type="caution">
    <text evidence="1">The sequence shown here is derived from an EMBL/GenBank/DDBJ whole genome shotgun (WGS) entry which is preliminary data.</text>
</comment>
<evidence type="ECO:0000313" key="2">
    <source>
        <dbReference type="Proteomes" id="UP000256708"/>
    </source>
</evidence>
<sequence length="87" mass="9062">MNTLAKSTLAYASESFGSNVSVFSFPVKAGSSLNEDIIGFSTTDGHVVTFNAGTNAISNGAGIFIGDYFVGFADGPFSDTAMPFIKY</sequence>
<name>A0A3D8LID2_9BACT</name>
<evidence type="ECO:0000313" key="1">
    <source>
        <dbReference type="EMBL" id="RDV17076.1"/>
    </source>
</evidence>
<protein>
    <submittedName>
        <fullName evidence="1">Uncharacterized protein</fullName>
    </submittedName>
</protein>
<organism evidence="1 2">
    <name type="scientific">Pontibacter diazotrophicus</name>
    <dbReference type="NCBI Taxonomy" id="1400979"/>
    <lineage>
        <taxon>Bacteria</taxon>
        <taxon>Pseudomonadati</taxon>
        <taxon>Bacteroidota</taxon>
        <taxon>Cytophagia</taxon>
        <taxon>Cytophagales</taxon>
        <taxon>Hymenobacteraceae</taxon>
        <taxon>Pontibacter</taxon>
    </lineage>
</organism>
<dbReference type="EMBL" id="QRGR01000001">
    <property type="protein sequence ID" value="RDV17076.1"/>
    <property type="molecule type" value="Genomic_DNA"/>
</dbReference>
<accession>A0A3D8LID2</accession>
<dbReference type="Proteomes" id="UP000256708">
    <property type="component" value="Unassembled WGS sequence"/>
</dbReference>
<reference evidence="2" key="1">
    <citation type="submission" date="2018-08" db="EMBL/GenBank/DDBJ databases">
        <authorList>
            <person name="Liu Z.-W."/>
            <person name="Du Z.-J."/>
        </authorList>
    </citation>
    <scope>NUCLEOTIDE SEQUENCE [LARGE SCALE GENOMIC DNA]</scope>
    <source>
        <strain evidence="2">H4X</strain>
    </source>
</reference>